<keyword evidence="1" id="KW-0472">Membrane</keyword>
<evidence type="ECO:0000313" key="3">
    <source>
        <dbReference type="Proteomes" id="UP000532936"/>
    </source>
</evidence>
<feature type="transmembrane region" description="Helical" evidence="1">
    <location>
        <begin position="80"/>
        <end position="98"/>
    </location>
</feature>
<dbReference type="RefSeq" id="WP_183195585.1">
    <property type="nucleotide sequence ID" value="NZ_JACIDA010000001.1"/>
</dbReference>
<sequence length="107" mass="11307">MKDILRILIAPLVWLASFSAVYGLHGLICGHGIGGSVFGLVSVPRLLMGGAYGLAVLLQVGLILALHAARFSSPSPFVRFVSRATAWVGLIASVWTLLPTVVTTYCL</sequence>
<organism evidence="2 3">
    <name type="scientific">Brevundimonas mediterranea</name>
    <dbReference type="NCBI Taxonomy" id="74329"/>
    <lineage>
        <taxon>Bacteria</taxon>
        <taxon>Pseudomonadati</taxon>
        <taxon>Pseudomonadota</taxon>
        <taxon>Alphaproteobacteria</taxon>
        <taxon>Caulobacterales</taxon>
        <taxon>Caulobacteraceae</taxon>
        <taxon>Brevundimonas</taxon>
    </lineage>
</organism>
<accession>A0A7W6A184</accession>
<comment type="caution">
    <text evidence="2">The sequence shown here is derived from an EMBL/GenBank/DDBJ whole genome shotgun (WGS) entry which is preliminary data.</text>
</comment>
<gene>
    <name evidence="2" type="ORF">GGR11_000895</name>
</gene>
<dbReference type="Proteomes" id="UP000532936">
    <property type="component" value="Unassembled WGS sequence"/>
</dbReference>
<dbReference type="EMBL" id="JACIDA010000001">
    <property type="protein sequence ID" value="MBB3871381.1"/>
    <property type="molecule type" value="Genomic_DNA"/>
</dbReference>
<proteinExistence type="predicted"/>
<dbReference type="AlphaFoldDB" id="A0A7W6A184"/>
<protein>
    <submittedName>
        <fullName evidence="2">Uncharacterized protein</fullName>
    </submittedName>
</protein>
<keyword evidence="1" id="KW-1133">Transmembrane helix</keyword>
<evidence type="ECO:0000256" key="1">
    <source>
        <dbReference type="SAM" id="Phobius"/>
    </source>
</evidence>
<name>A0A7W6A184_9CAUL</name>
<feature type="transmembrane region" description="Helical" evidence="1">
    <location>
        <begin position="50"/>
        <end position="68"/>
    </location>
</feature>
<keyword evidence="1" id="KW-0812">Transmembrane</keyword>
<reference evidence="2 3" key="1">
    <citation type="submission" date="2020-08" db="EMBL/GenBank/DDBJ databases">
        <title>Genomic Encyclopedia of Type Strains, Phase IV (KMG-IV): sequencing the most valuable type-strain genomes for metagenomic binning, comparative biology and taxonomic classification.</title>
        <authorList>
            <person name="Goeker M."/>
        </authorList>
    </citation>
    <scope>NUCLEOTIDE SEQUENCE [LARGE SCALE GENOMIC DNA]</scope>
    <source>
        <strain evidence="2 3">DSM 14878</strain>
    </source>
</reference>
<evidence type="ECO:0000313" key="2">
    <source>
        <dbReference type="EMBL" id="MBB3871381.1"/>
    </source>
</evidence>